<keyword evidence="1" id="KW-0812">Transmembrane</keyword>
<dbReference type="EMBL" id="MIKE01000006">
    <property type="protein sequence ID" value="OHT47053.1"/>
    <property type="molecule type" value="Genomic_DNA"/>
</dbReference>
<sequence>MKVKSLKLVVILLFISHNNIAAPSPPVPQPQSIPPPVGDPVPIDNEISILFLSGIILGAFFLIKKRKTSNIQF</sequence>
<evidence type="ECO:0000313" key="5">
    <source>
        <dbReference type="Proteomes" id="UP000180252"/>
    </source>
</evidence>
<evidence type="ECO:0000313" key="6">
    <source>
        <dbReference type="Proteomes" id="UP000198319"/>
    </source>
</evidence>
<dbReference type="Proteomes" id="UP000198319">
    <property type="component" value="Unassembled WGS sequence"/>
</dbReference>
<evidence type="ECO:0000256" key="1">
    <source>
        <dbReference type="SAM" id="Phobius"/>
    </source>
</evidence>
<reference evidence="5" key="1">
    <citation type="submission" date="2016-09" db="EMBL/GenBank/DDBJ databases">
        <authorList>
            <person name="Chen S."/>
            <person name="Walker E."/>
        </authorList>
    </citation>
    <scope>NUCLEOTIDE SEQUENCE [LARGE SCALE GENOMIC DNA]</scope>
    <source>
        <strain evidence="5">MSU</strain>
    </source>
</reference>
<keyword evidence="2" id="KW-0732">Signal</keyword>
<accession>A0A1S1JFM6</accession>
<comment type="caution">
    <text evidence="3">The sequence shown here is derived from an EMBL/GenBank/DDBJ whole genome shotgun (WGS) entry which is preliminary data.</text>
</comment>
<name>A0A1S1JFM6_9FLAO</name>
<organism evidence="3 5">
    <name type="scientific">Flavobacterium tructae</name>
    <dbReference type="NCBI Taxonomy" id="1114873"/>
    <lineage>
        <taxon>Bacteria</taxon>
        <taxon>Pseudomonadati</taxon>
        <taxon>Bacteroidota</taxon>
        <taxon>Flavobacteriia</taxon>
        <taxon>Flavobacteriales</taxon>
        <taxon>Flavobacteriaceae</taxon>
        <taxon>Flavobacterium</taxon>
    </lineage>
</organism>
<dbReference type="AlphaFoldDB" id="A0A1S1JFM6"/>
<proteinExistence type="predicted"/>
<keyword evidence="1" id="KW-1133">Transmembrane helix</keyword>
<keyword evidence="6" id="KW-1185">Reference proteome</keyword>
<feature type="transmembrane region" description="Helical" evidence="1">
    <location>
        <begin position="47"/>
        <end position="63"/>
    </location>
</feature>
<feature type="signal peptide" evidence="2">
    <location>
        <begin position="1"/>
        <end position="21"/>
    </location>
</feature>
<dbReference type="Proteomes" id="UP000180252">
    <property type="component" value="Unassembled WGS sequence"/>
</dbReference>
<protein>
    <recommendedName>
        <fullName evidence="7">PEP-CTERM sorting domain-containing protein</fullName>
    </recommendedName>
</protein>
<reference evidence="4 6" key="3">
    <citation type="submission" date="2016-11" db="EMBL/GenBank/DDBJ databases">
        <title>Whole genomes of Flavobacteriaceae.</title>
        <authorList>
            <person name="Stine C."/>
            <person name="Li C."/>
            <person name="Tadesse D."/>
        </authorList>
    </citation>
    <scope>NUCLEOTIDE SEQUENCE [LARGE SCALE GENOMIC DNA]</scope>
    <source>
        <strain evidence="4 6">ATCC BAA-2541</strain>
    </source>
</reference>
<dbReference type="EMBL" id="MUHG01000032">
    <property type="protein sequence ID" value="OXB15760.1"/>
    <property type="molecule type" value="Genomic_DNA"/>
</dbReference>
<evidence type="ECO:0000313" key="3">
    <source>
        <dbReference type="EMBL" id="OHT47053.1"/>
    </source>
</evidence>
<dbReference type="STRING" id="1278819.BHE19_21705"/>
<evidence type="ECO:0000256" key="2">
    <source>
        <dbReference type="SAM" id="SignalP"/>
    </source>
</evidence>
<evidence type="ECO:0000313" key="4">
    <source>
        <dbReference type="EMBL" id="OXB15760.1"/>
    </source>
</evidence>
<reference evidence="3" key="2">
    <citation type="submission" date="2016-09" db="EMBL/GenBank/DDBJ databases">
        <authorList>
            <person name="Capua I."/>
            <person name="De Benedictis P."/>
            <person name="Joannis T."/>
            <person name="Lombin L.H."/>
            <person name="Cattoli G."/>
        </authorList>
    </citation>
    <scope>NUCLEOTIDE SEQUENCE [LARGE SCALE GENOMIC DNA]</scope>
    <source>
        <strain evidence="3">MSU</strain>
    </source>
</reference>
<feature type="chain" id="PRO_5010376289" description="PEP-CTERM sorting domain-containing protein" evidence="2">
    <location>
        <begin position="22"/>
        <end position="73"/>
    </location>
</feature>
<gene>
    <name evidence="4" type="ORF">B0A71_20285</name>
    <name evidence="3" type="ORF">BHE19_21705</name>
</gene>
<keyword evidence="1" id="KW-0472">Membrane</keyword>
<evidence type="ECO:0008006" key="7">
    <source>
        <dbReference type="Google" id="ProtNLM"/>
    </source>
</evidence>